<dbReference type="GO" id="GO:0046935">
    <property type="term" value="F:1-phosphatidylinositol-3-kinase regulator activity"/>
    <property type="evidence" value="ECO:0007669"/>
    <property type="project" value="InterPro"/>
</dbReference>
<organism evidence="1 2">
    <name type="scientific">Leptobrachium leishanense</name>
    <name type="common">Leishan spiny toad</name>
    <dbReference type="NCBI Taxonomy" id="445787"/>
    <lineage>
        <taxon>Eukaryota</taxon>
        <taxon>Metazoa</taxon>
        <taxon>Chordata</taxon>
        <taxon>Craniata</taxon>
        <taxon>Vertebrata</taxon>
        <taxon>Euteleostomi</taxon>
        <taxon>Amphibia</taxon>
        <taxon>Batrachia</taxon>
        <taxon>Anura</taxon>
        <taxon>Pelobatoidea</taxon>
        <taxon>Megophryidae</taxon>
        <taxon>Leptobrachium</taxon>
    </lineage>
</organism>
<reference evidence="1" key="1">
    <citation type="submission" date="2025-08" db="UniProtKB">
        <authorList>
            <consortium name="Ensembl"/>
        </authorList>
    </citation>
    <scope>IDENTIFICATION</scope>
</reference>
<dbReference type="PANTHER" id="PTHR15593">
    <property type="entry name" value="PHOSPHATIDYLINOSITOL 3-KINASE REGULATORY SUBUNIT"/>
    <property type="match status" value="1"/>
</dbReference>
<dbReference type="Ensembl" id="ENSLLET00000048435.1">
    <property type="protein sequence ID" value="ENSLLEP00000046593.1"/>
    <property type="gene ID" value="ENSLLEG00000029490.1"/>
</dbReference>
<dbReference type="InterPro" id="IPR019522">
    <property type="entry name" value="PIK3R5/6"/>
</dbReference>
<dbReference type="Pfam" id="PF10486">
    <property type="entry name" value="PI3K_1B_p101"/>
    <property type="match status" value="2"/>
</dbReference>
<dbReference type="AlphaFoldDB" id="A0A8C5R3A8"/>
<protein>
    <submittedName>
        <fullName evidence="1">Phosphoinositide-3-kinase regulatory subunit 6</fullName>
    </submittedName>
</protein>
<dbReference type="PANTHER" id="PTHR15593:SF1">
    <property type="entry name" value="PHOSPHOINOSITIDE 3-KINASE REGULATORY SUBUNIT 6"/>
    <property type="match status" value="1"/>
</dbReference>
<reference evidence="1" key="2">
    <citation type="submission" date="2025-09" db="UniProtKB">
        <authorList>
            <consortium name="Ensembl"/>
        </authorList>
    </citation>
    <scope>IDENTIFICATION</scope>
</reference>
<dbReference type="GO" id="GO:0005944">
    <property type="term" value="C:phosphatidylinositol 3-kinase complex, class IB"/>
    <property type="evidence" value="ECO:0007669"/>
    <property type="project" value="InterPro"/>
</dbReference>
<dbReference type="Proteomes" id="UP000694569">
    <property type="component" value="Unplaced"/>
</dbReference>
<accession>A0A8C5R3A8</accession>
<evidence type="ECO:0000313" key="2">
    <source>
        <dbReference type="Proteomes" id="UP000694569"/>
    </source>
</evidence>
<dbReference type="OrthoDB" id="8781591at2759"/>
<dbReference type="GeneTree" id="ENSGT00530000063753"/>
<keyword evidence="2" id="KW-1185">Reference proteome</keyword>
<dbReference type="GO" id="GO:0007186">
    <property type="term" value="P:G protein-coupled receptor signaling pathway"/>
    <property type="evidence" value="ECO:0007669"/>
    <property type="project" value="TreeGrafter"/>
</dbReference>
<name>A0A8C5R3A8_9ANUR</name>
<proteinExistence type="predicted"/>
<gene>
    <name evidence="1" type="primary">PIK3R6</name>
</gene>
<evidence type="ECO:0000313" key="1">
    <source>
        <dbReference type="Ensembl" id="ENSLLEP00000046593.1"/>
    </source>
</evidence>
<sequence>MYFLLPGTEADMVHQKVSAIIRGLDGQHPALQSEHGMLRWTLHKSLERNPSSASIMVGALIKELEKAESGNNLHYIIPLLHTLMYTIVKAAYLSDELYERVYVFCKRILTLPKPYCTIGLDCSHRLKSEKKVPGFSYQKLVISEQNLRWDGNQHHDKVLLFLDPDLVSEAVCNTLLRETQGARMSTTPRSCMSYVITNSIQATLGTECDAAALQRALQGQTAEEVELWFQEVLSVVERSQQVSGTCRRMHCVRMHEIYKKIVCSSETDEPTPSNLQRIPLPSPEIGVHLWTDQDQLWKELVLFTRESQKMEIEVDSFRIPELPQDMVEGEQNRISVWSNDSGIERDLPGMEEKEINKLQRKPCMKKKGPEIDSALVIQNLTKTHRETRAGALQRLSGISNEVPTAPDKQPTARILILGDDRALGRLAKAYYSFRKREARRPQTLNANLQFYCIPVREEQTDSSSDKEDPPVLDETCEVSMYLGRVDPWYESNINTLSEMIPKLAIMPPCPTRDTPSDPFIVDVMLYYLRFGLQPVYFQVYSVKIHFRDLSLEPVEDVFLTELKVDIQECTLTKRR</sequence>